<keyword evidence="3" id="KW-1185">Reference proteome</keyword>
<proteinExistence type="predicted"/>
<evidence type="ECO:0000313" key="2">
    <source>
        <dbReference type="EMBL" id="MBW0474418.1"/>
    </source>
</evidence>
<dbReference type="Proteomes" id="UP000765509">
    <property type="component" value="Unassembled WGS sequence"/>
</dbReference>
<organism evidence="2 3">
    <name type="scientific">Austropuccinia psidii MF-1</name>
    <dbReference type="NCBI Taxonomy" id="1389203"/>
    <lineage>
        <taxon>Eukaryota</taxon>
        <taxon>Fungi</taxon>
        <taxon>Dikarya</taxon>
        <taxon>Basidiomycota</taxon>
        <taxon>Pucciniomycotina</taxon>
        <taxon>Pucciniomycetes</taxon>
        <taxon>Pucciniales</taxon>
        <taxon>Sphaerophragmiaceae</taxon>
        <taxon>Austropuccinia</taxon>
    </lineage>
</organism>
<dbReference type="AlphaFoldDB" id="A0A9Q3C0M4"/>
<dbReference type="EMBL" id="AVOT02003731">
    <property type="protein sequence ID" value="MBW0474418.1"/>
    <property type="molecule type" value="Genomic_DNA"/>
</dbReference>
<accession>A0A9Q3C0M4</accession>
<name>A0A9Q3C0M4_9BASI</name>
<dbReference type="OrthoDB" id="4756798at2759"/>
<comment type="caution">
    <text evidence="2">The sequence shown here is derived from an EMBL/GenBank/DDBJ whole genome shotgun (WGS) entry which is preliminary data.</text>
</comment>
<reference evidence="2" key="1">
    <citation type="submission" date="2021-03" db="EMBL/GenBank/DDBJ databases">
        <title>Draft genome sequence of rust myrtle Austropuccinia psidii MF-1, a brazilian biotype.</title>
        <authorList>
            <person name="Quecine M.C."/>
            <person name="Pachon D.M.R."/>
            <person name="Bonatelli M.L."/>
            <person name="Correr F.H."/>
            <person name="Franceschini L.M."/>
            <person name="Leite T.F."/>
            <person name="Margarido G.R.A."/>
            <person name="Almeida C.A."/>
            <person name="Ferrarezi J.A."/>
            <person name="Labate C.A."/>
        </authorList>
    </citation>
    <scope>NUCLEOTIDE SEQUENCE</scope>
    <source>
        <strain evidence="2">MF-1</strain>
    </source>
</reference>
<evidence type="ECO:0000259" key="1">
    <source>
        <dbReference type="Pfam" id="PF07727"/>
    </source>
</evidence>
<dbReference type="Pfam" id="PF07727">
    <property type="entry name" value="RVT_2"/>
    <property type="match status" value="1"/>
</dbReference>
<gene>
    <name evidence="2" type="ORF">O181_014133</name>
</gene>
<protein>
    <recommendedName>
        <fullName evidence="1">Reverse transcriptase Ty1/copia-type domain-containing protein</fullName>
    </recommendedName>
</protein>
<sequence length="364" mass="43159">MSVENIERINPNTLKEARNMHDWPKWKEAYFSELDSILEWNVLEIFTKKYLPKQKLLIKTHWFFTKKFNENGQLQRYKAQCVARGFEQKEGIDYQETFSPTGRLSTLRYIINYTVQTRQNIRKADFVTTLLNSELNEEESVYTTLPEGFVDWINKTKLELYEHEKGKNLLSNPQEHILKLKKSLYGLKQAAQSWYLTLQQWLNKNNFILSPEDPFLFTCKNTILIRDLINNREINLKYLETGELVADCLTKALDRIKQQKFNKYMRLFEYTSGKANIEIKQDNDVVNSPLKLRGRVGRTINKSELENVLSRSEESNKIEKLIDKKYLVLKVKIMLLDDFIGYNIKREVSLESQMKKLTKQRKTS</sequence>
<feature type="domain" description="Reverse transcriptase Ty1/copia-type" evidence="1">
    <location>
        <begin position="47"/>
        <end position="218"/>
    </location>
</feature>
<dbReference type="InterPro" id="IPR013103">
    <property type="entry name" value="RVT_2"/>
</dbReference>
<evidence type="ECO:0000313" key="3">
    <source>
        <dbReference type="Proteomes" id="UP000765509"/>
    </source>
</evidence>